<name>A0A645I0T1_9ZZZZ</name>
<evidence type="ECO:0000313" key="1">
    <source>
        <dbReference type="EMBL" id="MPN44352.1"/>
    </source>
</evidence>
<gene>
    <name evidence="1" type="ORF">SDC9_191917</name>
</gene>
<organism evidence="1">
    <name type="scientific">bioreactor metagenome</name>
    <dbReference type="NCBI Taxonomy" id="1076179"/>
    <lineage>
        <taxon>unclassified sequences</taxon>
        <taxon>metagenomes</taxon>
        <taxon>ecological metagenomes</taxon>
    </lineage>
</organism>
<proteinExistence type="predicted"/>
<dbReference type="EMBL" id="VSSQ01103414">
    <property type="protein sequence ID" value="MPN44352.1"/>
    <property type="molecule type" value="Genomic_DNA"/>
</dbReference>
<comment type="caution">
    <text evidence="1">The sequence shown here is derived from an EMBL/GenBank/DDBJ whole genome shotgun (WGS) entry which is preliminary data.</text>
</comment>
<reference evidence="1" key="1">
    <citation type="submission" date="2019-08" db="EMBL/GenBank/DDBJ databases">
        <authorList>
            <person name="Kucharzyk K."/>
            <person name="Murdoch R.W."/>
            <person name="Higgins S."/>
            <person name="Loffler F."/>
        </authorList>
    </citation>
    <scope>NUCLEOTIDE SEQUENCE</scope>
</reference>
<accession>A0A645I0T1</accession>
<sequence length="42" mass="4457">MVGGLDKDDLYIFIAASFKNAEGGGAYRVDPFDVLVGEHPDG</sequence>
<protein>
    <submittedName>
        <fullName evidence="1">Uncharacterized protein</fullName>
    </submittedName>
</protein>
<dbReference type="AlphaFoldDB" id="A0A645I0T1"/>